<keyword evidence="2" id="KW-1185">Reference proteome</keyword>
<gene>
    <name evidence="1" type="ORF">SAMN05421640_0539</name>
</gene>
<sequence length="378" mass="45401">MNTSQKIRRINQLFLELNKAFVTAYDEDSFFAEKLEESNHSIIWEGIIESLETLLKGFKNEIEDWLTEYPASRKTVLFNWIRHYENEVQIELDISWSKCWFDYLNSIRKNKDDTRDLDRFFYIWGEDLRGRNENYLSDLRLAYFDNCFENQDDWLRRYVIQSEYPFNFDIEQLKSRLEPIIIAGSFDDAKFLFNHFKRRWDYECQICEIRETHPLLKEIEALSPRFHFGESVKHLNEKTEAIQKIGNRINEIEARSKGIIPKEGKKENFIPRFTETQIRKHSSELLNYFKDATEDDLVNIIVKGSSSKRITWAKEDVQLSCFINEIFINHPSKWEHSIPIFLNKKGKKIRNLKNDYYRGNQTKTDKWIELVKLISSIQ</sequence>
<dbReference type="RefSeq" id="WP_089355298.1">
    <property type="nucleotide sequence ID" value="NZ_FZPD01000001.1"/>
</dbReference>
<evidence type="ECO:0000313" key="2">
    <source>
        <dbReference type="Proteomes" id="UP000198393"/>
    </source>
</evidence>
<dbReference type="EMBL" id="FZPD01000001">
    <property type="protein sequence ID" value="SNS53013.1"/>
    <property type="molecule type" value="Genomic_DNA"/>
</dbReference>
<organism evidence="1 2">
    <name type="scientific">Ekhidna lutea</name>
    <dbReference type="NCBI Taxonomy" id="447679"/>
    <lineage>
        <taxon>Bacteria</taxon>
        <taxon>Pseudomonadati</taxon>
        <taxon>Bacteroidota</taxon>
        <taxon>Cytophagia</taxon>
        <taxon>Cytophagales</taxon>
        <taxon>Reichenbachiellaceae</taxon>
        <taxon>Ekhidna</taxon>
    </lineage>
</organism>
<name>A0A239F9M6_EKHLU</name>
<proteinExistence type="predicted"/>
<evidence type="ECO:0000313" key="1">
    <source>
        <dbReference type="EMBL" id="SNS53013.1"/>
    </source>
</evidence>
<dbReference type="Proteomes" id="UP000198393">
    <property type="component" value="Unassembled WGS sequence"/>
</dbReference>
<dbReference type="AlphaFoldDB" id="A0A239F9M6"/>
<reference evidence="1 2" key="1">
    <citation type="submission" date="2017-06" db="EMBL/GenBank/DDBJ databases">
        <authorList>
            <person name="Kim H.J."/>
            <person name="Triplett B.A."/>
        </authorList>
    </citation>
    <scope>NUCLEOTIDE SEQUENCE [LARGE SCALE GENOMIC DNA]</scope>
    <source>
        <strain evidence="1 2">DSM 19307</strain>
    </source>
</reference>
<protein>
    <submittedName>
        <fullName evidence="1">Uncharacterized protein</fullName>
    </submittedName>
</protein>
<accession>A0A239F9M6</accession>